<evidence type="ECO:0000313" key="2">
    <source>
        <dbReference type="EMBL" id="GFG57432.1"/>
    </source>
</evidence>
<dbReference type="Proteomes" id="UP000465241">
    <property type="component" value="Unassembled WGS sequence"/>
</dbReference>
<protein>
    <submittedName>
        <fullName evidence="2">Uncharacterized protein</fullName>
    </submittedName>
</protein>
<keyword evidence="1" id="KW-0472">Membrane</keyword>
<sequence length="65" mass="6905">MPTVTRIAGSLIALAVTVVVCVVLAVIVDGWIAAIVLLVGVWVLLNAAIVMRARGRSAQHEDAWR</sequence>
<comment type="caution">
    <text evidence="2">The sequence shown here is derived from an EMBL/GenBank/DDBJ whole genome shotgun (WGS) entry which is preliminary data.</text>
</comment>
<gene>
    <name evidence="2" type="ORF">MMUR_15680</name>
</gene>
<proteinExistence type="predicted"/>
<dbReference type="AlphaFoldDB" id="A0A7I9WI50"/>
<keyword evidence="1" id="KW-0812">Transmembrane</keyword>
<accession>A0A7I9WI50</accession>
<organism evidence="2 3">
    <name type="scientific">Mycolicibacterium murale</name>
    <dbReference type="NCBI Taxonomy" id="182220"/>
    <lineage>
        <taxon>Bacteria</taxon>
        <taxon>Bacillati</taxon>
        <taxon>Actinomycetota</taxon>
        <taxon>Actinomycetes</taxon>
        <taxon>Mycobacteriales</taxon>
        <taxon>Mycobacteriaceae</taxon>
        <taxon>Mycolicibacterium</taxon>
    </lineage>
</organism>
<keyword evidence="3" id="KW-1185">Reference proteome</keyword>
<dbReference type="RefSeq" id="WP_193488625.1">
    <property type="nucleotide sequence ID" value="NZ_BAAAMC010000038.1"/>
</dbReference>
<reference evidence="2 3" key="1">
    <citation type="journal article" date="2019" name="Emerg. Microbes Infect.">
        <title>Comprehensive subspecies identification of 175 nontuberculous mycobacteria species based on 7547 genomic profiles.</title>
        <authorList>
            <person name="Matsumoto Y."/>
            <person name="Kinjo T."/>
            <person name="Motooka D."/>
            <person name="Nabeya D."/>
            <person name="Jung N."/>
            <person name="Uechi K."/>
            <person name="Horii T."/>
            <person name="Iida T."/>
            <person name="Fujita J."/>
            <person name="Nakamura S."/>
        </authorList>
    </citation>
    <scope>NUCLEOTIDE SEQUENCE [LARGE SCALE GENOMIC DNA]</scope>
    <source>
        <strain evidence="2 3">JCM 13392</strain>
    </source>
</reference>
<keyword evidence="1" id="KW-1133">Transmembrane helix</keyword>
<evidence type="ECO:0000256" key="1">
    <source>
        <dbReference type="SAM" id="Phobius"/>
    </source>
</evidence>
<name>A0A7I9WI50_9MYCO</name>
<feature type="transmembrane region" description="Helical" evidence="1">
    <location>
        <begin position="7"/>
        <end position="25"/>
    </location>
</feature>
<dbReference type="EMBL" id="BLKT01000003">
    <property type="protein sequence ID" value="GFG57432.1"/>
    <property type="molecule type" value="Genomic_DNA"/>
</dbReference>
<evidence type="ECO:0000313" key="3">
    <source>
        <dbReference type="Proteomes" id="UP000465241"/>
    </source>
</evidence>
<feature type="transmembrane region" description="Helical" evidence="1">
    <location>
        <begin position="31"/>
        <end position="51"/>
    </location>
</feature>